<gene>
    <name evidence="3" type="ORF">NRE15_01515</name>
</gene>
<keyword evidence="1" id="KW-0812">Transmembrane</keyword>
<reference evidence="3 4" key="1">
    <citation type="submission" date="2022-08" db="EMBL/GenBank/DDBJ databases">
        <title>Aerococcaceae sp. nov isolated from spoiled eye mask.</title>
        <authorList>
            <person name="Zhou G."/>
            <person name="Xie X.-B."/>
            <person name="Shi Q.-S."/>
            <person name="Wang Y.-S."/>
            <person name="Wen X."/>
            <person name="Peng H."/>
            <person name="Yang X.-J."/>
            <person name="Tao H.-B."/>
            <person name="Huang X.-M."/>
        </authorList>
    </citation>
    <scope>NUCLEOTIDE SEQUENCE [LARGE SCALE GENOMIC DNA]</scope>
    <source>
        <strain evidence="4">DM20194951</strain>
    </source>
</reference>
<keyword evidence="1" id="KW-0472">Membrane</keyword>
<proteinExistence type="predicted"/>
<protein>
    <submittedName>
        <fullName evidence="3">HDIG domain-containing protein</fullName>
    </submittedName>
</protein>
<dbReference type="NCBIfam" id="TIGR00277">
    <property type="entry name" value="HDIG"/>
    <property type="match status" value="1"/>
</dbReference>
<dbReference type="InterPro" id="IPR011624">
    <property type="entry name" value="Metal-dep_PHydrolase_7TM_extra"/>
</dbReference>
<feature type="transmembrane region" description="Helical" evidence="1">
    <location>
        <begin position="388"/>
        <end position="404"/>
    </location>
</feature>
<name>A0ABY5P796_9LACT</name>
<dbReference type="Proteomes" id="UP001315967">
    <property type="component" value="Chromosome"/>
</dbReference>
<evidence type="ECO:0000256" key="1">
    <source>
        <dbReference type="SAM" id="Phobius"/>
    </source>
</evidence>
<dbReference type="PANTHER" id="PTHR36442">
    <property type="entry name" value="CYCLIC-DI-AMP PHOSPHODIESTERASE PGPH"/>
    <property type="match status" value="1"/>
</dbReference>
<dbReference type="SUPFAM" id="SSF109604">
    <property type="entry name" value="HD-domain/PDEase-like"/>
    <property type="match status" value="1"/>
</dbReference>
<dbReference type="Pfam" id="PF01966">
    <property type="entry name" value="HD"/>
    <property type="match status" value="1"/>
</dbReference>
<accession>A0ABY5P796</accession>
<evidence type="ECO:0000313" key="3">
    <source>
        <dbReference type="EMBL" id="UUX34355.1"/>
    </source>
</evidence>
<dbReference type="EMBL" id="CP102453">
    <property type="protein sequence ID" value="UUX34355.1"/>
    <property type="molecule type" value="Genomic_DNA"/>
</dbReference>
<feature type="transmembrane region" description="Helical" evidence="1">
    <location>
        <begin position="365"/>
        <end position="381"/>
    </location>
</feature>
<feature type="transmembrane region" description="Helical" evidence="1">
    <location>
        <begin position="469"/>
        <end position="492"/>
    </location>
</feature>
<sequence length="733" mass="83265">MNFQLQKVIKRAGKYYRPFIIGLMTLIVFGLVYSSLEPRRYEINLNRVANETIRAPYTIEDEEQTAINQDRAREAVPDVFLYHPDIREGQLNIIERFFSEIRTIRSDQYTTEMLLNAAEELQVADQLTEQIDRENRTETQEVNFGQLNNSERLIAYFDAVANIPSDVKDLADNLSQTSILYILTINDTNLTEFQTMLTNITSEALESDIYANELIVSIQEISREAISNYQMTAEQQAIQSFLQQLIVPTMVYNEEETEANREEAAAEVPPSYILQGQVIIQEGHIVDAQSMHQLELYNILDTDAPPYILFAFVAILILHAFVLYRLLGEDDQLEAGITLTAYSLVLTTSTIILKGMYMIQENGTSYFTLLFPAIIIPLLLNKYVRSKFSLLAFAMFIIFSMFIFNNGDNILSMVIPIIYYVLSGLTAFILAKLKHNKLYHHEFMFNFVVHFVFAISIITIFSFDVFSNTSYMLIIYMLLNLTAGYGINLLIYPYWDQLLSEKAALTLNQLGNLNHPLLKKLIEVAPGTYNHSILVGNLSANAVEAIGGDSLLTRVASYYHDVGKTVHPLFFIENLPTSMESPHQMISDEESAQIIIGHVTEGVKLLEEYNIPKSVIDICKQHHGTTVVQYFYHQAKKDNPSVDIKDFTYPGPVPQTKEAVVIMLADSIEAASRTMEDHSQVSIEQLVTKIIDGKMNENQFAESPLTVHELKKVKASLISGVGSMYHTRIQYPE</sequence>
<keyword evidence="4" id="KW-1185">Reference proteome</keyword>
<evidence type="ECO:0000313" key="4">
    <source>
        <dbReference type="Proteomes" id="UP001315967"/>
    </source>
</evidence>
<organism evidence="3 4">
    <name type="scientific">Fundicoccus culcitae</name>
    <dbReference type="NCBI Taxonomy" id="2969821"/>
    <lineage>
        <taxon>Bacteria</taxon>
        <taxon>Bacillati</taxon>
        <taxon>Bacillota</taxon>
        <taxon>Bacilli</taxon>
        <taxon>Lactobacillales</taxon>
        <taxon>Aerococcaceae</taxon>
        <taxon>Fundicoccus</taxon>
    </lineage>
</organism>
<dbReference type="Pfam" id="PF07697">
    <property type="entry name" value="7TMR-HDED"/>
    <property type="match status" value="1"/>
</dbReference>
<dbReference type="RefSeq" id="WP_313793858.1">
    <property type="nucleotide sequence ID" value="NZ_CP102453.1"/>
</dbReference>
<dbReference type="CDD" id="cd00077">
    <property type="entry name" value="HDc"/>
    <property type="match status" value="1"/>
</dbReference>
<dbReference type="InterPro" id="IPR003607">
    <property type="entry name" value="HD/PDEase_dom"/>
</dbReference>
<dbReference type="Gene3D" id="1.10.3210.10">
    <property type="entry name" value="Hypothetical protein af1432"/>
    <property type="match status" value="1"/>
</dbReference>
<dbReference type="InterPro" id="IPR052722">
    <property type="entry name" value="PgpH_phosphodiesterase"/>
</dbReference>
<dbReference type="InterPro" id="IPR006675">
    <property type="entry name" value="HDIG_dom"/>
</dbReference>
<feature type="transmembrane region" description="Helical" evidence="1">
    <location>
        <begin position="307"/>
        <end position="327"/>
    </location>
</feature>
<dbReference type="SMART" id="SM00471">
    <property type="entry name" value="HDc"/>
    <property type="match status" value="1"/>
</dbReference>
<feature type="domain" description="HD/PDEase" evidence="2">
    <location>
        <begin position="524"/>
        <end position="680"/>
    </location>
</feature>
<dbReference type="PANTHER" id="PTHR36442:SF1">
    <property type="entry name" value="CYCLIC-DI-AMP PHOSPHODIESTERASE PGPH"/>
    <property type="match status" value="1"/>
</dbReference>
<feature type="transmembrane region" description="Helical" evidence="1">
    <location>
        <begin position="15"/>
        <end position="36"/>
    </location>
</feature>
<feature type="transmembrane region" description="Helical" evidence="1">
    <location>
        <begin position="443"/>
        <end position="463"/>
    </location>
</feature>
<dbReference type="InterPro" id="IPR006674">
    <property type="entry name" value="HD_domain"/>
</dbReference>
<feature type="transmembrane region" description="Helical" evidence="1">
    <location>
        <begin position="339"/>
        <end position="359"/>
    </location>
</feature>
<keyword evidence="1" id="KW-1133">Transmembrane helix</keyword>
<evidence type="ECO:0000259" key="2">
    <source>
        <dbReference type="SMART" id="SM00471"/>
    </source>
</evidence>
<feature type="transmembrane region" description="Helical" evidence="1">
    <location>
        <begin position="410"/>
        <end position="431"/>
    </location>
</feature>